<evidence type="ECO:0000256" key="3">
    <source>
        <dbReference type="ARBA" id="ARBA00022076"/>
    </source>
</evidence>
<sequence length="232" mass="25639">MSLSLSESGPCRIVVMASGNGSNFQALIDAVAAGQIPDSKIIRLIVNRGKAYATKRAEQAGIPWEYFNLISNGFQEKGEKDAQKIQEARDKYDAALAEKLLNGDYKPDLVVLAGFMYIFGKPLLDPLEAAGIKIINLHPALPGKYDGVNAIGRAFEDFKAGKLEDNKTGIMVHFVIDEVDRGEPILTREVECREGEDLHQLEERIHSHEHELIVEATAQVVKSILARKNESR</sequence>
<keyword evidence="12" id="KW-1185">Reference proteome</keyword>
<dbReference type="Pfam" id="PF00551">
    <property type="entry name" value="Formyl_trans_N"/>
    <property type="match status" value="1"/>
</dbReference>
<dbReference type="Proteomes" id="UP001174934">
    <property type="component" value="Unassembled WGS sequence"/>
</dbReference>
<dbReference type="GO" id="GO:0006189">
    <property type="term" value="P:'de novo' IMP biosynthetic process"/>
    <property type="evidence" value="ECO:0007669"/>
    <property type="project" value="InterPro"/>
</dbReference>
<dbReference type="InterPro" id="IPR004607">
    <property type="entry name" value="GART"/>
</dbReference>
<evidence type="ECO:0000259" key="10">
    <source>
        <dbReference type="Pfam" id="PF00551"/>
    </source>
</evidence>
<comment type="pathway">
    <text evidence="1">Purine metabolism; IMP biosynthesis via de novo pathway; N(2)-formyl-N(1)-(5-phospho-D-ribosyl)glycinamide from N(1)-(5-phospho-D-ribosyl)glycinamide (10-formyl THF route): step 1/1.</text>
</comment>
<dbReference type="InterPro" id="IPR036477">
    <property type="entry name" value="Formyl_transf_N_sf"/>
</dbReference>
<comment type="caution">
    <text evidence="11">The sequence shown here is derived from an EMBL/GenBank/DDBJ whole genome shotgun (WGS) entry which is preliminary data.</text>
</comment>
<evidence type="ECO:0000256" key="1">
    <source>
        <dbReference type="ARBA" id="ARBA00005054"/>
    </source>
</evidence>
<dbReference type="PANTHER" id="PTHR43369">
    <property type="entry name" value="PHOSPHORIBOSYLGLYCINAMIDE FORMYLTRANSFERASE"/>
    <property type="match status" value="1"/>
</dbReference>
<keyword evidence="5" id="KW-0658">Purine biosynthesis</keyword>
<gene>
    <name evidence="11" type="ORF">B0T17DRAFT_517884</name>
</gene>
<reference evidence="11" key="1">
    <citation type="submission" date="2023-06" db="EMBL/GenBank/DDBJ databases">
        <title>Genome-scale phylogeny and comparative genomics of the fungal order Sordariales.</title>
        <authorList>
            <consortium name="Lawrence Berkeley National Laboratory"/>
            <person name="Hensen N."/>
            <person name="Bonometti L."/>
            <person name="Westerberg I."/>
            <person name="Brannstrom I.O."/>
            <person name="Guillou S."/>
            <person name="Cros-Aarteil S."/>
            <person name="Calhoun S."/>
            <person name="Haridas S."/>
            <person name="Kuo A."/>
            <person name="Mondo S."/>
            <person name="Pangilinan J."/>
            <person name="Riley R."/>
            <person name="LaButti K."/>
            <person name="Andreopoulos B."/>
            <person name="Lipzen A."/>
            <person name="Chen C."/>
            <person name="Yanf M."/>
            <person name="Daum C."/>
            <person name="Ng V."/>
            <person name="Clum A."/>
            <person name="Steindorff A."/>
            <person name="Ohm R."/>
            <person name="Martin F."/>
            <person name="Silar P."/>
            <person name="Natvig D."/>
            <person name="Lalanne C."/>
            <person name="Gautier V."/>
            <person name="Ament-velasquez S.L."/>
            <person name="Kruys A."/>
            <person name="Hutchinson M.I."/>
            <person name="Powell A.J."/>
            <person name="Barry K."/>
            <person name="Miller A.N."/>
            <person name="Grigoriev I.V."/>
            <person name="Debuchy R."/>
            <person name="Gladieux P."/>
            <person name="Thoren M.H."/>
            <person name="Johannesson H."/>
        </authorList>
    </citation>
    <scope>NUCLEOTIDE SEQUENCE</scope>
    <source>
        <strain evidence="11">SMH3391-2</strain>
    </source>
</reference>
<dbReference type="Gene3D" id="3.40.50.170">
    <property type="entry name" value="Formyl transferase, N-terminal domain"/>
    <property type="match status" value="1"/>
</dbReference>
<dbReference type="PANTHER" id="PTHR43369:SF2">
    <property type="entry name" value="PHOSPHORIBOSYLGLYCINAMIDE FORMYLTRANSFERASE"/>
    <property type="match status" value="1"/>
</dbReference>
<dbReference type="EC" id="2.1.2.2" evidence="2"/>
<dbReference type="FunFam" id="3.40.50.170:FF:000009">
    <property type="entry name" value="Phosphoribosylglycinamide formyltransferase (Eurofung)"/>
    <property type="match status" value="1"/>
</dbReference>
<evidence type="ECO:0000256" key="4">
    <source>
        <dbReference type="ARBA" id="ARBA00022679"/>
    </source>
</evidence>
<accession>A0AA40CEP3</accession>
<dbReference type="GO" id="GO:0004644">
    <property type="term" value="F:phosphoribosylglycinamide formyltransferase activity"/>
    <property type="evidence" value="ECO:0007669"/>
    <property type="project" value="UniProtKB-EC"/>
</dbReference>
<dbReference type="NCBIfam" id="TIGR00639">
    <property type="entry name" value="PurN"/>
    <property type="match status" value="1"/>
</dbReference>
<evidence type="ECO:0000256" key="8">
    <source>
        <dbReference type="ARBA" id="ARBA00041682"/>
    </source>
</evidence>
<proteinExistence type="inferred from homology"/>
<dbReference type="EMBL" id="JAULSR010000001">
    <property type="protein sequence ID" value="KAK0636021.1"/>
    <property type="molecule type" value="Genomic_DNA"/>
</dbReference>
<feature type="domain" description="Formyl transferase N-terminal" evidence="10">
    <location>
        <begin position="12"/>
        <end position="217"/>
    </location>
</feature>
<evidence type="ECO:0000313" key="12">
    <source>
        <dbReference type="Proteomes" id="UP001174934"/>
    </source>
</evidence>
<comment type="catalytic activity">
    <reaction evidence="9">
        <text>N(1)-(5-phospho-beta-D-ribosyl)glycinamide + (6R)-10-formyltetrahydrofolate = N(2)-formyl-N(1)-(5-phospho-beta-D-ribosyl)glycinamide + (6S)-5,6,7,8-tetrahydrofolate + H(+)</text>
        <dbReference type="Rhea" id="RHEA:15053"/>
        <dbReference type="ChEBI" id="CHEBI:15378"/>
        <dbReference type="ChEBI" id="CHEBI:57453"/>
        <dbReference type="ChEBI" id="CHEBI:143788"/>
        <dbReference type="ChEBI" id="CHEBI:147286"/>
        <dbReference type="ChEBI" id="CHEBI:195366"/>
        <dbReference type="EC" id="2.1.2.2"/>
    </reaction>
</comment>
<evidence type="ECO:0000313" key="11">
    <source>
        <dbReference type="EMBL" id="KAK0636021.1"/>
    </source>
</evidence>
<organism evidence="11 12">
    <name type="scientific">Bombardia bombarda</name>
    <dbReference type="NCBI Taxonomy" id="252184"/>
    <lineage>
        <taxon>Eukaryota</taxon>
        <taxon>Fungi</taxon>
        <taxon>Dikarya</taxon>
        <taxon>Ascomycota</taxon>
        <taxon>Pezizomycotina</taxon>
        <taxon>Sordariomycetes</taxon>
        <taxon>Sordariomycetidae</taxon>
        <taxon>Sordariales</taxon>
        <taxon>Lasiosphaeriaceae</taxon>
        <taxon>Bombardia</taxon>
    </lineage>
</organism>
<dbReference type="AlphaFoldDB" id="A0AA40CEP3"/>
<keyword evidence="4 11" id="KW-0808">Transferase</keyword>
<evidence type="ECO:0000256" key="5">
    <source>
        <dbReference type="ARBA" id="ARBA00022755"/>
    </source>
</evidence>
<comment type="similarity">
    <text evidence="6">Belongs to the GART family.</text>
</comment>
<dbReference type="HAMAP" id="MF_01930">
    <property type="entry name" value="PurN"/>
    <property type="match status" value="1"/>
</dbReference>
<dbReference type="InterPro" id="IPR002376">
    <property type="entry name" value="Formyl_transf_N"/>
</dbReference>
<evidence type="ECO:0000256" key="2">
    <source>
        <dbReference type="ARBA" id="ARBA00012254"/>
    </source>
</evidence>
<dbReference type="GO" id="GO:0005737">
    <property type="term" value="C:cytoplasm"/>
    <property type="evidence" value="ECO:0007669"/>
    <property type="project" value="TreeGrafter"/>
</dbReference>
<evidence type="ECO:0000256" key="6">
    <source>
        <dbReference type="ARBA" id="ARBA00038440"/>
    </source>
</evidence>
<dbReference type="CDD" id="cd08645">
    <property type="entry name" value="FMT_core_GART"/>
    <property type="match status" value="1"/>
</dbReference>
<evidence type="ECO:0000256" key="7">
    <source>
        <dbReference type="ARBA" id="ARBA00041324"/>
    </source>
</evidence>
<protein>
    <recommendedName>
        <fullName evidence="3">Phosphoribosylglycinamide formyltransferase</fullName>
        <ecNumber evidence="2">2.1.2.2</ecNumber>
    </recommendedName>
    <alternativeName>
        <fullName evidence="8">5'-phosphoribosylglycinamide transformylase</fullName>
    </alternativeName>
    <alternativeName>
        <fullName evidence="7">GAR transformylase</fullName>
    </alternativeName>
</protein>
<name>A0AA40CEP3_9PEZI</name>
<evidence type="ECO:0000256" key="9">
    <source>
        <dbReference type="ARBA" id="ARBA00047664"/>
    </source>
</evidence>
<dbReference type="SUPFAM" id="SSF53328">
    <property type="entry name" value="Formyltransferase"/>
    <property type="match status" value="1"/>
</dbReference>